<evidence type="ECO:0000313" key="1">
    <source>
        <dbReference type="EMBL" id="MBA4493725.1"/>
    </source>
</evidence>
<gene>
    <name evidence="1" type="ORF">H1191_05340</name>
</gene>
<organism evidence="1 2">
    <name type="scientific">Paenactinomyces guangxiensis</name>
    <dbReference type="NCBI Taxonomy" id="1490290"/>
    <lineage>
        <taxon>Bacteria</taxon>
        <taxon>Bacillati</taxon>
        <taxon>Bacillota</taxon>
        <taxon>Bacilli</taxon>
        <taxon>Bacillales</taxon>
        <taxon>Thermoactinomycetaceae</taxon>
        <taxon>Paenactinomyces</taxon>
    </lineage>
</organism>
<comment type="caution">
    <text evidence="1">The sequence shown here is derived from an EMBL/GenBank/DDBJ whole genome shotgun (WGS) entry which is preliminary data.</text>
</comment>
<proteinExistence type="predicted"/>
<evidence type="ECO:0000313" key="2">
    <source>
        <dbReference type="Proteomes" id="UP000535491"/>
    </source>
</evidence>
<dbReference type="Proteomes" id="UP000535491">
    <property type="component" value="Unassembled WGS sequence"/>
</dbReference>
<keyword evidence="2" id="KW-1185">Reference proteome</keyword>
<dbReference type="InterPro" id="IPR041881">
    <property type="entry name" value="PqqD_sf"/>
</dbReference>
<name>A0A7W1WPP1_9BACL</name>
<dbReference type="InterPro" id="IPR008792">
    <property type="entry name" value="PQQD"/>
</dbReference>
<accession>A0A7W1WPP1</accession>
<protein>
    <submittedName>
        <fullName evidence="1">PqqD family protein</fullName>
    </submittedName>
</protein>
<dbReference type="AlphaFoldDB" id="A0A7W1WPP1"/>
<dbReference type="Gene3D" id="1.10.10.1150">
    <property type="entry name" value="Coenzyme PQQ synthesis protein D (PqqD)"/>
    <property type="match status" value="1"/>
</dbReference>
<dbReference type="EMBL" id="JACEIQ010000003">
    <property type="protein sequence ID" value="MBA4493725.1"/>
    <property type="molecule type" value="Genomic_DNA"/>
</dbReference>
<reference evidence="1 2" key="1">
    <citation type="submission" date="2020-07" db="EMBL/GenBank/DDBJ databases">
        <authorList>
            <person name="Feng H."/>
        </authorList>
    </citation>
    <scope>NUCLEOTIDE SEQUENCE [LARGE SCALE GENOMIC DNA]</scope>
    <source>
        <strain evidence="2">s-10</strain>
    </source>
</reference>
<sequence length="104" mass="12078">MIPALKPSLTLESNPDNPELLQLVIPRTSLLEKFSVRFLKQPPYLRIRLDRLGSFVLARCNGKHQVEQIQQQVAERFGEEAEPVLPRLLKFLEMVEANGWINWK</sequence>
<dbReference type="Pfam" id="PF05402">
    <property type="entry name" value="PqqD"/>
    <property type="match status" value="1"/>
</dbReference>